<evidence type="ECO:0000256" key="6">
    <source>
        <dbReference type="ARBA" id="ARBA00022624"/>
    </source>
</evidence>
<dbReference type="InterPro" id="IPR001926">
    <property type="entry name" value="TrpB-like_PALP"/>
</dbReference>
<dbReference type="SUPFAM" id="SSF55021">
    <property type="entry name" value="ACT-like"/>
    <property type="match status" value="2"/>
</dbReference>
<dbReference type="Proteomes" id="UP001595897">
    <property type="component" value="Unassembled WGS sequence"/>
</dbReference>
<keyword evidence="8 11" id="KW-0663">Pyridoxal phosphate</keyword>
<dbReference type="Gene3D" id="3.40.1020.10">
    <property type="entry name" value="Biosynthetic Threonine Deaminase, Domain 3"/>
    <property type="match status" value="1"/>
</dbReference>
<evidence type="ECO:0000256" key="11">
    <source>
        <dbReference type="RuleBase" id="RU362012"/>
    </source>
</evidence>
<dbReference type="InterPro" id="IPR036052">
    <property type="entry name" value="TrpB-like_PALP_sf"/>
</dbReference>
<evidence type="ECO:0000256" key="9">
    <source>
        <dbReference type="ARBA" id="ARBA00023239"/>
    </source>
</evidence>
<dbReference type="GO" id="GO:0004794">
    <property type="term" value="F:threonine deaminase activity"/>
    <property type="evidence" value="ECO:0007669"/>
    <property type="project" value="UniProtKB-EC"/>
</dbReference>
<keyword evidence="10 11" id="KW-0100">Branched-chain amino acid biosynthesis</keyword>
<name>A0ABV9LRA5_9ALTE</name>
<evidence type="ECO:0000256" key="4">
    <source>
        <dbReference type="ARBA" id="ARBA00010869"/>
    </source>
</evidence>
<dbReference type="EMBL" id="JBHSGU010000001">
    <property type="protein sequence ID" value="MFC4698659.1"/>
    <property type="molecule type" value="Genomic_DNA"/>
</dbReference>
<protein>
    <recommendedName>
        <fullName evidence="11">L-threonine dehydratase</fullName>
        <ecNumber evidence="11">4.3.1.19</ecNumber>
    </recommendedName>
    <alternativeName>
        <fullName evidence="11">Threonine deaminase</fullName>
    </alternativeName>
</protein>
<evidence type="ECO:0000256" key="3">
    <source>
        <dbReference type="ARBA" id="ARBA00004810"/>
    </source>
</evidence>
<dbReference type="Pfam" id="PF00291">
    <property type="entry name" value="PALP"/>
    <property type="match status" value="1"/>
</dbReference>
<evidence type="ECO:0000256" key="7">
    <source>
        <dbReference type="ARBA" id="ARBA00022737"/>
    </source>
</evidence>
<keyword evidence="6 11" id="KW-0412">Isoleucine biosynthesis</keyword>
<reference evidence="15" key="1">
    <citation type="journal article" date="2019" name="Int. J. Syst. Evol. Microbiol.">
        <title>The Global Catalogue of Microorganisms (GCM) 10K type strain sequencing project: providing services to taxonomists for standard genome sequencing and annotation.</title>
        <authorList>
            <consortium name="The Broad Institute Genomics Platform"/>
            <consortium name="The Broad Institute Genome Sequencing Center for Infectious Disease"/>
            <person name="Wu L."/>
            <person name="Ma J."/>
        </authorList>
    </citation>
    <scope>NUCLEOTIDE SEQUENCE [LARGE SCALE GENOMIC DNA]</scope>
    <source>
        <strain evidence="15">KACC 12507</strain>
    </source>
</reference>
<dbReference type="CDD" id="cd04907">
    <property type="entry name" value="ACT_ThrD-I_2"/>
    <property type="match status" value="1"/>
</dbReference>
<dbReference type="RefSeq" id="WP_382405276.1">
    <property type="nucleotide sequence ID" value="NZ_JBHSGU010000001.1"/>
</dbReference>
<sequence>MTTSEPYPVQQNHAKTQAENVTSATATSSAPVLSKQDYLVKILQAPIYDAAIATELCVMPALSKTLGNQVYLKREDQQPVKSFKLRGAYNCIAQLSKAQQAAGVVAASAGNHAQGVAYAAKRLGIPAVIVMPETTPEIKVEAVKQFGQEQVSVVQHGTSFDQASERAKAICAETGMTMIPPFDHPDVIAGQGTIGKEILEHIHDLQYLFVAVGGGGLAAGISVYAKQINPNIRIVAVESEESACLKAALAEGHPVTLPSVGIFADGVAVKTIGEEPFRLCQLYVDEVVTVTNDEICTAIKDIFDDTRVIAEPAGALSVAAMRKYCAEHNIKGANIAGILCGANINFHTLRYVSERCELGEQKEAVFAVKLKEQTGAFKAFCATLGGLNISEFNYRYSSNSEAHIFVGVKLKQGRIEFANLMQRLQENNYQCFDLSDNELAKLHVRHMVGGRPQTALNETLFSFSFPEYPGALMHFLNTLGEQWNITLFHYRNHGAAQGLVLVGFDISDSERALFNEHLAALDYAAQEHTDDPAYQFFLAAEG</sequence>
<dbReference type="InterPro" id="IPR045865">
    <property type="entry name" value="ACT-like_dom_sf"/>
</dbReference>
<dbReference type="InterPro" id="IPR050147">
    <property type="entry name" value="Ser/Thr_Dehydratase"/>
</dbReference>
<dbReference type="InterPro" id="IPR005787">
    <property type="entry name" value="Thr_deHydtase_biosynth"/>
</dbReference>
<evidence type="ECO:0000256" key="5">
    <source>
        <dbReference type="ARBA" id="ARBA00022605"/>
    </source>
</evidence>
<keyword evidence="5 11" id="KW-0028">Amino-acid biosynthesis</keyword>
<comment type="pathway">
    <text evidence="3 11">Amino-acid biosynthesis; L-isoleucine biosynthesis; 2-oxobutanoate from L-threonine: step 1/1.</text>
</comment>
<dbReference type="PROSITE" id="PS51672">
    <property type="entry name" value="ACT_LIKE"/>
    <property type="match status" value="2"/>
</dbReference>
<evidence type="ECO:0000313" key="14">
    <source>
        <dbReference type="EMBL" id="MFC4698659.1"/>
    </source>
</evidence>
<organism evidence="14 15">
    <name type="scientific">Glaciecola siphonariae</name>
    <dbReference type="NCBI Taxonomy" id="521012"/>
    <lineage>
        <taxon>Bacteria</taxon>
        <taxon>Pseudomonadati</taxon>
        <taxon>Pseudomonadota</taxon>
        <taxon>Gammaproteobacteria</taxon>
        <taxon>Alteromonadales</taxon>
        <taxon>Alteromonadaceae</taxon>
        <taxon>Glaciecola</taxon>
    </lineage>
</organism>
<dbReference type="Pfam" id="PF00585">
    <property type="entry name" value="Thr_dehydrat_C"/>
    <property type="match status" value="2"/>
</dbReference>
<evidence type="ECO:0000256" key="2">
    <source>
        <dbReference type="ARBA" id="ARBA00001933"/>
    </source>
</evidence>
<dbReference type="NCBIfam" id="NF006674">
    <property type="entry name" value="PRK09224.1"/>
    <property type="match status" value="1"/>
</dbReference>
<dbReference type="CDD" id="cd01562">
    <property type="entry name" value="Thr-dehyd"/>
    <property type="match status" value="1"/>
</dbReference>
<evidence type="ECO:0000256" key="1">
    <source>
        <dbReference type="ARBA" id="ARBA00001274"/>
    </source>
</evidence>
<dbReference type="Gene3D" id="3.40.50.1100">
    <property type="match status" value="2"/>
</dbReference>
<dbReference type="PANTHER" id="PTHR48078">
    <property type="entry name" value="THREONINE DEHYDRATASE, MITOCHONDRIAL-RELATED"/>
    <property type="match status" value="1"/>
</dbReference>
<keyword evidence="15" id="KW-1185">Reference proteome</keyword>
<dbReference type="CDD" id="cd04906">
    <property type="entry name" value="ACT_ThrD-I_1"/>
    <property type="match status" value="1"/>
</dbReference>
<evidence type="ECO:0000256" key="10">
    <source>
        <dbReference type="ARBA" id="ARBA00023304"/>
    </source>
</evidence>
<evidence type="ECO:0000256" key="12">
    <source>
        <dbReference type="SAM" id="MobiDB-lite"/>
    </source>
</evidence>
<dbReference type="InterPro" id="IPR001721">
    <property type="entry name" value="TD_ACT-like"/>
</dbReference>
<dbReference type="InterPro" id="IPR038110">
    <property type="entry name" value="TD_ACT-like_sf"/>
</dbReference>
<dbReference type="EC" id="4.3.1.19" evidence="11"/>
<feature type="domain" description="ACT-like" evidence="13">
    <location>
        <begin position="459"/>
        <end position="530"/>
    </location>
</feature>
<gene>
    <name evidence="11 14" type="primary">ilvA</name>
    <name evidence="14" type="ORF">ACFO4O_00610</name>
</gene>
<evidence type="ECO:0000256" key="8">
    <source>
        <dbReference type="ARBA" id="ARBA00022898"/>
    </source>
</evidence>
<accession>A0ABV9LRA5</accession>
<comment type="function">
    <text evidence="11">Catalyzes the anaerobic formation of alpha-ketobutyrate and ammonia from threonine in a two-step reaction. The first step involved a dehydration of threonine and a production of enamine intermediates (aminocrotonate), which tautomerizes to its imine form (iminobutyrate). Both intermediates are unstable and short-lived. The second step is the nonenzymatic hydrolysis of the enamine/imine intermediates to form 2-ketobutyrate and free ammonia. In the low water environment of the cell, the second step is accelerated by RidA.</text>
</comment>
<comment type="cofactor">
    <cofactor evidence="2 11">
        <name>pyridoxal 5'-phosphate</name>
        <dbReference type="ChEBI" id="CHEBI:597326"/>
    </cofactor>
</comment>
<dbReference type="PANTHER" id="PTHR48078:SF11">
    <property type="entry name" value="THREONINE DEHYDRATASE, MITOCHONDRIAL"/>
    <property type="match status" value="1"/>
</dbReference>
<feature type="region of interest" description="Disordered" evidence="12">
    <location>
        <begin position="1"/>
        <end position="26"/>
    </location>
</feature>
<keyword evidence="7" id="KW-0677">Repeat</keyword>
<comment type="caution">
    <text evidence="14">The sequence shown here is derived from an EMBL/GenBank/DDBJ whole genome shotgun (WGS) entry which is preliminary data.</text>
</comment>
<dbReference type="NCBIfam" id="TIGR01124">
    <property type="entry name" value="ilvA_2Cterm"/>
    <property type="match status" value="1"/>
</dbReference>
<comment type="subunit">
    <text evidence="11">Homotetramer.</text>
</comment>
<comment type="similarity">
    <text evidence="4 11">Belongs to the serine/threonine dehydratase family.</text>
</comment>
<feature type="domain" description="ACT-like" evidence="13">
    <location>
        <begin position="364"/>
        <end position="436"/>
    </location>
</feature>
<comment type="catalytic activity">
    <reaction evidence="1 11">
        <text>L-threonine = 2-oxobutanoate + NH4(+)</text>
        <dbReference type="Rhea" id="RHEA:22108"/>
        <dbReference type="ChEBI" id="CHEBI:16763"/>
        <dbReference type="ChEBI" id="CHEBI:28938"/>
        <dbReference type="ChEBI" id="CHEBI:57926"/>
        <dbReference type="EC" id="4.3.1.19"/>
    </reaction>
</comment>
<proteinExistence type="inferred from homology"/>
<keyword evidence="9 11" id="KW-0456">Lyase</keyword>
<evidence type="ECO:0000259" key="13">
    <source>
        <dbReference type="PROSITE" id="PS51672"/>
    </source>
</evidence>
<dbReference type="SUPFAM" id="SSF53686">
    <property type="entry name" value="Tryptophan synthase beta subunit-like PLP-dependent enzymes"/>
    <property type="match status" value="1"/>
</dbReference>
<evidence type="ECO:0000313" key="15">
    <source>
        <dbReference type="Proteomes" id="UP001595897"/>
    </source>
</evidence>